<feature type="compositionally biased region" description="Low complexity" evidence="8">
    <location>
        <begin position="472"/>
        <end position="489"/>
    </location>
</feature>
<dbReference type="GO" id="GO:0000978">
    <property type="term" value="F:RNA polymerase II cis-regulatory region sequence-specific DNA binding"/>
    <property type="evidence" value="ECO:0007669"/>
    <property type="project" value="InterPro"/>
</dbReference>
<dbReference type="InterPro" id="IPR051059">
    <property type="entry name" value="VerF-like"/>
</dbReference>
<dbReference type="STRING" id="139825.A0A401GLB3"/>
<feature type="compositionally biased region" description="Basic and acidic residues" evidence="8">
    <location>
        <begin position="163"/>
        <end position="175"/>
    </location>
</feature>
<feature type="compositionally biased region" description="Low complexity" evidence="8">
    <location>
        <begin position="247"/>
        <end position="257"/>
    </location>
</feature>
<dbReference type="PROSITE" id="PS50157">
    <property type="entry name" value="ZINC_FINGER_C2H2_2"/>
    <property type="match status" value="2"/>
</dbReference>
<feature type="compositionally biased region" description="Basic and acidic residues" evidence="8">
    <location>
        <begin position="571"/>
        <end position="597"/>
    </location>
</feature>
<evidence type="ECO:0000256" key="6">
    <source>
        <dbReference type="ARBA" id="ARBA00023242"/>
    </source>
</evidence>
<gene>
    <name evidence="10" type="ORF">SCP_0413430</name>
</gene>
<evidence type="ECO:0000256" key="5">
    <source>
        <dbReference type="ARBA" id="ARBA00022833"/>
    </source>
</evidence>
<dbReference type="Pfam" id="PF00096">
    <property type="entry name" value="zf-C2H2"/>
    <property type="match status" value="1"/>
</dbReference>
<feature type="compositionally biased region" description="Low complexity" evidence="8">
    <location>
        <begin position="151"/>
        <end position="162"/>
    </location>
</feature>
<evidence type="ECO:0000256" key="2">
    <source>
        <dbReference type="ARBA" id="ARBA00022723"/>
    </source>
</evidence>
<keyword evidence="4 7" id="KW-0863">Zinc-finger</keyword>
<proteinExistence type="predicted"/>
<evidence type="ECO:0000256" key="1">
    <source>
        <dbReference type="ARBA" id="ARBA00004123"/>
    </source>
</evidence>
<dbReference type="GO" id="GO:0008270">
    <property type="term" value="F:zinc ion binding"/>
    <property type="evidence" value="ECO:0007669"/>
    <property type="project" value="UniProtKB-KW"/>
</dbReference>
<feature type="region of interest" description="Disordered" evidence="8">
    <location>
        <begin position="1"/>
        <end position="46"/>
    </location>
</feature>
<dbReference type="FunFam" id="3.30.160.60:FF:002343">
    <property type="entry name" value="Zinc finger protein 33A"/>
    <property type="match status" value="1"/>
</dbReference>
<keyword evidence="11" id="KW-1185">Reference proteome</keyword>
<keyword evidence="5" id="KW-0862">Zinc</keyword>
<evidence type="ECO:0000256" key="8">
    <source>
        <dbReference type="SAM" id="MobiDB-lite"/>
    </source>
</evidence>
<dbReference type="GO" id="GO:0000785">
    <property type="term" value="C:chromatin"/>
    <property type="evidence" value="ECO:0007669"/>
    <property type="project" value="TreeGrafter"/>
</dbReference>
<evidence type="ECO:0000313" key="11">
    <source>
        <dbReference type="Proteomes" id="UP000287166"/>
    </source>
</evidence>
<feature type="region of interest" description="Disordered" evidence="8">
    <location>
        <begin position="472"/>
        <end position="659"/>
    </location>
</feature>
<evidence type="ECO:0000256" key="4">
    <source>
        <dbReference type="ARBA" id="ARBA00022771"/>
    </source>
</evidence>
<dbReference type="PANTHER" id="PTHR40626">
    <property type="entry name" value="MIP31509P"/>
    <property type="match status" value="1"/>
</dbReference>
<evidence type="ECO:0000256" key="3">
    <source>
        <dbReference type="ARBA" id="ARBA00022737"/>
    </source>
</evidence>
<dbReference type="PANTHER" id="PTHR40626:SF11">
    <property type="entry name" value="ZINC FINGER PROTEIN YPR022C"/>
    <property type="match status" value="1"/>
</dbReference>
<keyword evidence="3" id="KW-0677">Repeat</keyword>
<feature type="region of interest" description="Disordered" evidence="8">
    <location>
        <begin position="139"/>
        <end position="312"/>
    </location>
</feature>
<dbReference type="OrthoDB" id="10018191at2759"/>
<reference evidence="10 11" key="1">
    <citation type="journal article" date="2018" name="Sci. Rep.">
        <title>Genome sequence of the cauliflower mushroom Sparassis crispa (Hanabiratake) and its association with beneficial usage.</title>
        <authorList>
            <person name="Kiyama R."/>
            <person name="Furutani Y."/>
            <person name="Kawaguchi K."/>
            <person name="Nakanishi T."/>
        </authorList>
    </citation>
    <scope>NUCLEOTIDE SEQUENCE [LARGE SCALE GENOMIC DNA]</scope>
</reference>
<keyword evidence="6" id="KW-0539">Nucleus</keyword>
<evidence type="ECO:0000313" key="10">
    <source>
        <dbReference type="EMBL" id="GBE82956.1"/>
    </source>
</evidence>
<dbReference type="GO" id="GO:0000981">
    <property type="term" value="F:DNA-binding transcription factor activity, RNA polymerase II-specific"/>
    <property type="evidence" value="ECO:0007669"/>
    <property type="project" value="InterPro"/>
</dbReference>
<dbReference type="InParanoid" id="A0A401GLB3"/>
<feature type="compositionally biased region" description="Pro residues" evidence="8">
    <location>
        <begin position="209"/>
        <end position="223"/>
    </location>
</feature>
<keyword evidence="2" id="KW-0479">Metal-binding</keyword>
<evidence type="ECO:0000259" key="9">
    <source>
        <dbReference type="PROSITE" id="PS50157"/>
    </source>
</evidence>
<protein>
    <submittedName>
        <fullName evidence="10">Biofilm and cell wall regulator 1</fullName>
    </submittedName>
</protein>
<feature type="compositionally biased region" description="Polar residues" evidence="8">
    <location>
        <begin position="498"/>
        <end position="507"/>
    </location>
</feature>
<feature type="compositionally biased region" description="Pro residues" evidence="8">
    <location>
        <begin position="29"/>
        <end position="38"/>
    </location>
</feature>
<comment type="caution">
    <text evidence="10">The sequence shown here is derived from an EMBL/GenBank/DDBJ whole genome shotgun (WGS) entry which is preliminary data.</text>
</comment>
<comment type="subcellular location">
    <subcellularLocation>
        <location evidence="1">Nucleus</location>
    </subcellularLocation>
</comment>
<dbReference type="RefSeq" id="XP_027613869.1">
    <property type="nucleotide sequence ID" value="XM_027758068.1"/>
</dbReference>
<feature type="compositionally biased region" description="Low complexity" evidence="8">
    <location>
        <begin position="277"/>
        <end position="312"/>
    </location>
</feature>
<name>A0A401GLB3_9APHY</name>
<dbReference type="InterPro" id="IPR013087">
    <property type="entry name" value="Znf_C2H2_type"/>
</dbReference>
<dbReference type="EMBL" id="BFAD01000004">
    <property type="protein sequence ID" value="GBE82956.1"/>
    <property type="molecule type" value="Genomic_DNA"/>
</dbReference>
<dbReference type="SUPFAM" id="SSF57667">
    <property type="entry name" value="beta-beta-alpha zinc fingers"/>
    <property type="match status" value="1"/>
</dbReference>
<dbReference type="Gene3D" id="3.30.160.60">
    <property type="entry name" value="Classic Zinc Finger"/>
    <property type="match status" value="2"/>
</dbReference>
<evidence type="ECO:0000256" key="7">
    <source>
        <dbReference type="PROSITE-ProRule" id="PRU00042"/>
    </source>
</evidence>
<feature type="domain" description="C2H2-type" evidence="9">
    <location>
        <begin position="94"/>
        <end position="121"/>
    </location>
</feature>
<dbReference type="AlphaFoldDB" id="A0A401GLB3"/>
<dbReference type="GO" id="GO:0005634">
    <property type="term" value="C:nucleus"/>
    <property type="evidence" value="ECO:0007669"/>
    <property type="project" value="UniProtKB-SubCell"/>
</dbReference>
<dbReference type="GeneID" id="38779873"/>
<dbReference type="InterPro" id="IPR036236">
    <property type="entry name" value="Znf_C2H2_sf"/>
</dbReference>
<accession>A0A401GLB3</accession>
<sequence length="711" mass="77203">MDNSKSPQNSPPDDDDVRPDMAAAVAQPAVPPPPPASPPAASTAAPAGVGVNKRYRAAPAKTFQCRGYGECRMVFSRSEHLARHIRKHTGERPFTCHCSKQFSRLDNLRQHAQTVHADKQDQNERMMHELTSLHASMTAANKGAPARGKRAQLPAPDPALTDAADHVSVKQEEPSHVLPPVHQRPGTSTGYEGGYHTGSTIPFVIPASPFLPPPHPRSHPPLLPQQRQPPSHTSTPASPFGSPPTPLSTSVSPTSQSGFAPDLATALRHTPPDPSRHSLPSSPHPSLAPSLSRHPPSPPRHLTSSSSSNPSLTPMYYPYLPHPNMASMLDGHPQPLAPEPLPLHTTTPLFTLQELEQYRQWLRYDQNYHFHNHPMPMDVPASHYADSELAAAQQQQQQQMQEDMNASRRLPGEHTTTPHFPSTLPPLQQPRTHPQLRTRASQPILASDLIRDQTMMARVSEEMLAAQLAAAGASGSSTAGTTTTTTTTGPILGPSLGASPSWSSAMTPMQMEPPFDHFFPYPQQQQQAGPTRGPPPHPDSALAPRSSHSSIGHPLPLPTLQGPIAAQAHRYSHELHRQQRQQHDRLRQAQREGRRSEQAYLHPQQYVDYQHPCAGTQHGRPSPSPSISPHGQQGPADAHPYFQGPAQGYPDGSGTTLGRDSEEAYRHHAAMMDGAYHMMDAGDPLDLVGVPGVQGSSPAGMIKYESPLPLE</sequence>
<organism evidence="10 11">
    <name type="scientific">Sparassis crispa</name>
    <dbReference type="NCBI Taxonomy" id="139825"/>
    <lineage>
        <taxon>Eukaryota</taxon>
        <taxon>Fungi</taxon>
        <taxon>Dikarya</taxon>
        <taxon>Basidiomycota</taxon>
        <taxon>Agaricomycotina</taxon>
        <taxon>Agaricomycetes</taxon>
        <taxon>Polyporales</taxon>
        <taxon>Sparassidaceae</taxon>
        <taxon>Sparassis</taxon>
    </lineage>
</organism>
<feature type="domain" description="C2H2-type" evidence="9">
    <location>
        <begin position="63"/>
        <end position="93"/>
    </location>
</feature>
<dbReference type="Proteomes" id="UP000287166">
    <property type="component" value="Unassembled WGS sequence"/>
</dbReference>